<evidence type="ECO:0000313" key="15">
    <source>
        <dbReference type="EMBL" id="JAP66129.1"/>
    </source>
</evidence>
<keyword evidence="6" id="KW-0805">Transcription regulation</keyword>
<evidence type="ECO:0000256" key="13">
    <source>
        <dbReference type="SAM" id="MobiDB-lite"/>
    </source>
</evidence>
<name>A0A131XGI3_9ACAR</name>
<evidence type="ECO:0000256" key="4">
    <source>
        <dbReference type="ARBA" id="ARBA00022771"/>
    </source>
</evidence>
<organism evidence="15">
    <name type="scientific">Hyalomma excavatum</name>
    <dbReference type="NCBI Taxonomy" id="257692"/>
    <lineage>
        <taxon>Eukaryota</taxon>
        <taxon>Metazoa</taxon>
        <taxon>Ecdysozoa</taxon>
        <taxon>Arthropoda</taxon>
        <taxon>Chelicerata</taxon>
        <taxon>Arachnida</taxon>
        <taxon>Acari</taxon>
        <taxon>Parasitiformes</taxon>
        <taxon>Ixodida</taxon>
        <taxon>Ixodoidea</taxon>
        <taxon>Ixodidae</taxon>
        <taxon>Hyalomminae</taxon>
        <taxon>Hyalomma</taxon>
    </lineage>
</organism>
<keyword evidence="5" id="KW-0862">Zinc</keyword>
<keyword evidence="10" id="KW-0539">Nucleus</keyword>
<reference evidence="15" key="1">
    <citation type="journal article" date="2017" name="Ticks Tick Borne Dis.">
        <title>An insight into the sialome of Hyalomma excavatum.</title>
        <authorList>
            <person name="Ribeiro J.M."/>
            <person name="Slovak M."/>
            <person name="Francischetti I.M."/>
        </authorList>
    </citation>
    <scope>NUCLEOTIDE SEQUENCE</scope>
    <source>
        <strain evidence="15">Samish</strain>
        <tissue evidence="15">Salivary glands</tissue>
    </source>
</reference>
<dbReference type="Pfam" id="PF05485">
    <property type="entry name" value="THAP"/>
    <property type="match status" value="1"/>
</dbReference>
<dbReference type="GO" id="GO:0005654">
    <property type="term" value="C:nucleoplasm"/>
    <property type="evidence" value="ECO:0007669"/>
    <property type="project" value="UniProtKB-SubCell"/>
</dbReference>
<comment type="subcellular location">
    <subcellularLocation>
        <location evidence="1">Nucleus</location>
        <location evidence="1">Nucleoplasm</location>
    </subcellularLocation>
</comment>
<keyword evidence="3" id="KW-0479">Metal-binding</keyword>
<accession>A0A131XGI3</accession>
<dbReference type="GO" id="GO:0008270">
    <property type="term" value="F:zinc ion binding"/>
    <property type="evidence" value="ECO:0007669"/>
    <property type="project" value="UniProtKB-KW"/>
</dbReference>
<dbReference type="SMART" id="SM00980">
    <property type="entry name" value="THAP"/>
    <property type="match status" value="1"/>
</dbReference>
<evidence type="ECO:0000256" key="7">
    <source>
        <dbReference type="ARBA" id="ARBA00023054"/>
    </source>
</evidence>
<dbReference type="PANTHER" id="PTHR46600">
    <property type="entry name" value="THAP DOMAIN-CONTAINING"/>
    <property type="match status" value="1"/>
</dbReference>
<evidence type="ECO:0000256" key="1">
    <source>
        <dbReference type="ARBA" id="ARBA00004642"/>
    </source>
</evidence>
<dbReference type="EMBL" id="GEFH01002452">
    <property type="protein sequence ID" value="JAP66129.1"/>
    <property type="molecule type" value="mRNA"/>
</dbReference>
<keyword evidence="7" id="KW-0175">Coiled coil</keyword>
<feature type="compositionally biased region" description="Polar residues" evidence="13">
    <location>
        <begin position="115"/>
        <end position="128"/>
    </location>
</feature>
<evidence type="ECO:0000256" key="3">
    <source>
        <dbReference type="ARBA" id="ARBA00022723"/>
    </source>
</evidence>
<dbReference type="InterPro" id="IPR026516">
    <property type="entry name" value="THAP1/10"/>
</dbReference>
<feature type="non-terminal residue" evidence="15">
    <location>
        <position position="1"/>
    </location>
</feature>
<keyword evidence="15" id="KW-0808">Transferase</keyword>
<feature type="region of interest" description="Disordered" evidence="13">
    <location>
        <begin position="108"/>
        <end position="137"/>
    </location>
</feature>
<keyword evidence="11" id="KW-0131">Cell cycle</keyword>
<sequence>QISMSPRHCWAVNCKNSVDKHPSLQFFNFPTDRTLSNQWCINSGRGHLSGCDRRALLRRGAVLCEKHFRQSQFMAPREGNNVNTTKQLLWNAIPTLFALPLRPEDTVSEGAESRTALQNQSKPPSQEAGNGVKENLTNVNPGVKVNVEDYEMAALPTFGRERLLGITKKQWHEIKRLRVNVRTLERGLASNLVLDETYLLDLLQRNLDGQLLDRVVDIIVGDDDDHFMMMTT</sequence>
<dbReference type="AlphaFoldDB" id="A0A131XGI3"/>
<comment type="similarity">
    <text evidence="2">Belongs to the THAP1 family.</text>
</comment>
<keyword evidence="9" id="KW-0804">Transcription</keyword>
<evidence type="ECO:0000256" key="5">
    <source>
        <dbReference type="ARBA" id="ARBA00022833"/>
    </source>
</evidence>
<evidence type="ECO:0000256" key="11">
    <source>
        <dbReference type="ARBA" id="ARBA00023306"/>
    </source>
</evidence>
<evidence type="ECO:0000256" key="9">
    <source>
        <dbReference type="ARBA" id="ARBA00023163"/>
    </source>
</evidence>
<evidence type="ECO:0000256" key="6">
    <source>
        <dbReference type="ARBA" id="ARBA00023015"/>
    </source>
</evidence>
<keyword evidence="4 12" id="KW-0863">Zinc-finger</keyword>
<proteinExistence type="evidence at transcript level"/>
<evidence type="ECO:0000259" key="14">
    <source>
        <dbReference type="PROSITE" id="PS50950"/>
    </source>
</evidence>
<dbReference type="PROSITE" id="PS50950">
    <property type="entry name" value="ZF_THAP"/>
    <property type="match status" value="1"/>
</dbReference>
<protein>
    <submittedName>
        <fullName evidence="15">Putative 52 kd repressor of inhibitor of protein kinase</fullName>
    </submittedName>
</protein>
<dbReference type="PANTHER" id="PTHR46600:SF1">
    <property type="entry name" value="THAP DOMAIN-CONTAINING PROTEIN 1"/>
    <property type="match status" value="1"/>
</dbReference>
<dbReference type="GO" id="GO:0016301">
    <property type="term" value="F:kinase activity"/>
    <property type="evidence" value="ECO:0007669"/>
    <property type="project" value="UniProtKB-KW"/>
</dbReference>
<evidence type="ECO:0000256" key="8">
    <source>
        <dbReference type="ARBA" id="ARBA00023125"/>
    </source>
</evidence>
<evidence type="ECO:0000256" key="10">
    <source>
        <dbReference type="ARBA" id="ARBA00023242"/>
    </source>
</evidence>
<dbReference type="SMART" id="SM00692">
    <property type="entry name" value="DM3"/>
    <property type="match status" value="1"/>
</dbReference>
<dbReference type="GO" id="GO:0043565">
    <property type="term" value="F:sequence-specific DNA binding"/>
    <property type="evidence" value="ECO:0007669"/>
    <property type="project" value="InterPro"/>
</dbReference>
<keyword evidence="15" id="KW-0418">Kinase</keyword>
<keyword evidence="8 12" id="KW-0238">DNA-binding</keyword>
<dbReference type="SUPFAM" id="SSF57716">
    <property type="entry name" value="Glucocorticoid receptor-like (DNA-binding domain)"/>
    <property type="match status" value="1"/>
</dbReference>
<dbReference type="InterPro" id="IPR006612">
    <property type="entry name" value="THAP_Znf"/>
</dbReference>
<feature type="domain" description="THAP-type" evidence="14">
    <location>
        <begin position="4"/>
        <end position="97"/>
    </location>
</feature>
<evidence type="ECO:0000256" key="12">
    <source>
        <dbReference type="PROSITE-ProRule" id="PRU00309"/>
    </source>
</evidence>
<evidence type="ECO:0000256" key="2">
    <source>
        <dbReference type="ARBA" id="ARBA00006177"/>
    </source>
</evidence>